<dbReference type="GO" id="GO:0004719">
    <property type="term" value="F:protein-L-isoaspartate (D-aspartate) O-methyltransferase activity"/>
    <property type="evidence" value="ECO:0007669"/>
    <property type="project" value="UniProtKB-EC"/>
</dbReference>
<sequence length="101" mass="10543">MGTGTGWTAALLSHLAGEDGAVTSIEVDAAVAEQAAKNLAVTSVPVRLLVGDGALGCADGASYDRVHVTCAVHTVLIRRWPTEEVHGRKPAHRRCRGDEAD</sequence>
<reference evidence="12 13" key="1">
    <citation type="submission" date="2016-10" db="EMBL/GenBank/DDBJ databases">
        <authorList>
            <person name="de Groot N.N."/>
        </authorList>
    </citation>
    <scope>NUCLEOTIDE SEQUENCE [LARGE SCALE GENOMIC DNA]</scope>
    <source>
        <strain evidence="12 13">CGMCC 4.6533</strain>
    </source>
</reference>
<dbReference type="Proteomes" id="UP000199202">
    <property type="component" value="Unassembled WGS sequence"/>
</dbReference>
<evidence type="ECO:0000313" key="12">
    <source>
        <dbReference type="EMBL" id="SDH02674.1"/>
    </source>
</evidence>
<dbReference type="STRING" id="633440.SAMN05421869_101285"/>
<organism evidence="12 13">
    <name type="scientific">Nonomuraea jiangxiensis</name>
    <dbReference type="NCBI Taxonomy" id="633440"/>
    <lineage>
        <taxon>Bacteria</taxon>
        <taxon>Bacillati</taxon>
        <taxon>Actinomycetota</taxon>
        <taxon>Actinomycetes</taxon>
        <taxon>Streptosporangiales</taxon>
        <taxon>Streptosporangiaceae</taxon>
        <taxon>Nonomuraea</taxon>
    </lineage>
</organism>
<evidence type="ECO:0000256" key="4">
    <source>
        <dbReference type="ARBA" id="ARBA00013346"/>
    </source>
</evidence>
<name>A0A1G7Z202_9ACTN</name>
<keyword evidence="13" id="KW-1185">Reference proteome</keyword>
<dbReference type="AlphaFoldDB" id="A0A1G7Z202"/>
<dbReference type="PANTHER" id="PTHR11579:SF0">
    <property type="entry name" value="PROTEIN-L-ISOASPARTATE(D-ASPARTATE) O-METHYLTRANSFERASE"/>
    <property type="match status" value="1"/>
</dbReference>
<comment type="similarity">
    <text evidence="2">Belongs to the methyltransferase superfamily. L-isoaspartyl/D-aspartyl protein methyltransferase family.</text>
</comment>
<dbReference type="PANTHER" id="PTHR11579">
    <property type="entry name" value="PROTEIN-L-ISOASPARTATE O-METHYLTRANSFERASE"/>
    <property type="match status" value="1"/>
</dbReference>
<dbReference type="GO" id="GO:0005737">
    <property type="term" value="C:cytoplasm"/>
    <property type="evidence" value="ECO:0007669"/>
    <property type="project" value="UniProtKB-SubCell"/>
</dbReference>
<dbReference type="Pfam" id="PF01135">
    <property type="entry name" value="PCMT"/>
    <property type="match status" value="1"/>
</dbReference>
<evidence type="ECO:0000256" key="2">
    <source>
        <dbReference type="ARBA" id="ARBA00005369"/>
    </source>
</evidence>
<dbReference type="EC" id="2.1.1.77" evidence="3"/>
<keyword evidence="6 12" id="KW-0489">Methyltransferase</keyword>
<accession>A0A1G7Z202</accession>
<evidence type="ECO:0000256" key="8">
    <source>
        <dbReference type="ARBA" id="ARBA00022691"/>
    </source>
</evidence>
<evidence type="ECO:0000256" key="1">
    <source>
        <dbReference type="ARBA" id="ARBA00004496"/>
    </source>
</evidence>
<evidence type="ECO:0000313" key="13">
    <source>
        <dbReference type="Proteomes" id="UP000199202"/>
    </source>
</evidence>
<keyword evidence="8" id="KW-0949">S-adenosyl-L-methionine</keyword>
<evidence type="ECO:0000256" key="7">
    <source>
        <dbReference type="ARBA" id="ARBA00022679"/>
    </source>
</evidence>
<keyword evidence="5" id="KW-0963">Cytoplasm</keyword>
<evidence type="ECO:0000256" key="10">
    <source>
        <dbReference type="ARBA" id="ARBA00031323"/>
    </source>
</evidence>
<dbReference type="Gene3D" id="3.40.50.150">
    <property type="entry name" value="Vaccinia Virus protein VP39"/>
    <property type="match status" value="1"/>
</dbReference>
<dbReference type="OrthoDB" id="3501659at2"/>
<evidence type="ECO:0000256" key="11">
    <source>
        <dbReference type="ARBA" id="ARBA00031350"/>
    </source>
</evidence>
<dbReference type="GO" id="GO:0032259">
    <property type="term" value="P:methylation"/>
    <property type="evidence" value="ECO:0007669"/>
    <property type="project" value="UniProtKB-KW"/>
</dbReference>
<keyword evidence="7 12" id="KW-0808">Transferase</keyword>
<evidence type="ECO:0000256" key="6">
    <source>
        <dbReference type="ARBA" id="ARBA00022603"/>
    </source>
</evidence>
<protein>
    <recommendedName>
        <fullName evidence="4">Protein-L-isoaspartate O-methyltransferase</fullName>
        <ecNumber evidence="3">2.1.1.77</ecNumber>
    </recommendedName>
    <alternativeName>
        <fullName evidence="11">L-isoaspartyl protein carboxyl methyltransferase</fullName>
    </alternativeName>
    <alternativeName>
        <fullName evidence="9">Protein L-isoaspartyl methyltransferase</fullName>
    </alternativeName>
    <alternativeName>
        <fullName evidence="10">Protein-beta-aspartate methyltransferase</fullName>
    </alternativeName>
</protein>
<evidence type="ECO:0000256" key="3">
    <source>
        <dbReference type="ARBA" id="ARBA00011890"/>
    </source>
</evidence>
<evidence type="ECO:0000256" key="5">
    <source>
        <dbReference type="ARBA" id="ARBA00022490"/>
    </source>
</evidence>
<proteinExistence type="inferred from homology"/>
<dbReference type="InterPro" id="IPR000682">
    <property type="entry name" value="PCMT"/>
</dbReference>
<evidence type="ECO:0000256" key="9">
    <source>
        <dbReference type="ARBA" id="ARBA00030757"/>
    </source>
</evidence>
<dbReference type="SUPFAM" id="SSF53335">
    <property type="entry name" value="S-adenosyl-L-methionine-dependent methyltransferases"/>
    <property type="match status" value="1"/>
</dbReference>
<comment type="subcellular location">
    <subcellularLocation>
        <location evidence="1">Cytoplasm</location>
    </subcellularLocation>
</comment>
<gene>
    <name evidence="12" type="ORF">SAMN05421869_101285</name>
</gene>
<dbReference type="EMBL" id="FNDJ01000001">
    <property type="protein sequence ID" value="SDH02674.1"/>
    <property type="molecule type" value="Genomic_DNA"/>
</dbReference>
<dbReference type="InterPro" id="IPR029063">
    <property type="entry name" value="SAM-dependent_MTases_sf"/>
</dbReference>